<keyword evidence="2 5" id="KW-0812">Transmembrane</keyword>
<evidence type="ECO:0000259" key="6">
    <source>
        <dbReference type="Pfam" id="PF03151"/>
    </source>
</evidence>
<evidence type="ECO:0000256" key="2">
    <source>
        <dbReference type="ARBA" id="ARBA00022692"/>
    </source>
</evidence>
<reference evidence="9" key="4">
    <citation type="submission" date="2022-06" db="UniProtKB">
        <authorList>
            <consortium name="EnsemblMetazoa"/>
        </authorList>
    </citation>
    <scope>IDENTIFICATION</scope>
</reference>
<keyword evidence="4 5" id="KW-0472">Membrane</keyword>
<organism evidence="8 11">
    <name type="scientific">Sarcoptes scabiei</name>
    <name type="common">Itch mite</name>
    <name type="synonym">Acarus scabiei</name>
    <dbReference type="NCBI Taxonomy" id="52283"/>
    <lineage>
        <taxon>Eukaryota</taxon>
        <taxon>Metazoa</taxon>
        <taxon>Ecdysozoa</taxon>
        <taxon>Arthropoda</taxon>
        <taxon>Chelicerata</taxon>
        <taxon>Arachnida</taxon>
        <taxon>Acari</taxon>
        <taxon>Acariformes</taxon>
        <taxon>Sarcoptiformes</taxon>
        <taxon>Astigmata</taxon>
        <taxon>Psoroptidia</taxon>
        <taxon>Sarcoptoidea</taxon>
        <taxon>Sarcoptidae</taxon>
        <taxon>Sarcoptinae</taxon>
        <taxon>Sarcoptes</taxon>
    </lineage>
</organism>
<reference evidence="7" key="3">
    <citation type="submission" date="2020-01" db="EMBL/GenBank/DDBJ databases">
        <authorList>
            <person name="Korhonen P.K.K."/>
            <person name="Guangxu M.G."/>
            <person name="Wang T.W."/>
            <person name="Stroehlein A.J.S."/>
            <person name="Young N.D."/>
            <person name="Ang C.-S.A."/>
            <person name="Fernando D.W.F."/>
            <person name="Lu H.L."/>
            <person name="Taylor S.T."/>
            <person name="Ehtesham M.E.M."/>
            <person name="Najaraj S.H.N."/>
            <person name="Harsha G.H.G."/>
            <person name="Madugundu A.M."/>
            <person name="Renuse S.R."/>
            <person name="Holt D.H."/>
            <person name="Pandey A.P."/>
            <person name="Papenfuss A.P."/>
            <person name="Gasser R.B.G."/>
            <person name="Fischer K.F."/>
        </authorList>
    </citation>
    <scope>NUCLEOTIDE SEQUENCE</scope>
    <source>
        <strain evidence="7">SSS_KF_BRIS2020</strain>
    </source>
</reference>
<dbReference type="Pfam" id="PF03151">
    <property type="entry name" value="TPT"/>
    <property type="match status" value="1"/>
</dbReference>
<accession>A0A132ACE4</accession>
<protein>
    <submittedName>
        <fullName evidence="8">Solute carrier family 35 member E2-like protein</fullName>
    </submittedName>
    <submittedName>
        <fullName evidence="7">Solute carrier family 35 member E2B</fullName>
    </submittedName>
</protein>
<keyword evidence="3 5" id="KW-1133">Transmembrane helix</keyword>
<dbReference type="InterPro" id="IPR004853">
    <property type="entry name" value="Sugar_P_trans_dom"/>
</dbReference>
<dbReference type="Proteomes" id="UP000616769">
    <property type="component" value="Unassembled WGS sequence"/>
</dbReference>
<reference evidence="10" key="2">
    <citation type="journal article" date="2020" name="PLoS Negl. Trop. Dis.">
        <title>High-quality nuclear genome for Sarcoptes scabiei-A critical resource for a neglected parasite.</title>
        <authorList>
            <person name="Korhonen P.K."/>
            <person name="Gasser R.B."/>
            <person name="Ma G."/>
            <person name="Wang T."/>
            <person name="Stroehlein A.J."/>
            <person name="Young N.D."/>
            <person name="Ang C.S."/>
            <person name="Fernando D.D."/>
            <person name="Lu H.C."/>
            <person name="Taylor S."/>
            <person name="Reynolds S.L."/>
            <person name="Mofiz E."/>
            <person name="Najaraj S.H."/>
            <person name="Gowda H."/>
            <person name="Madugundu A."/>
            <person name="Renuse S."/>
            <person name="Holt D."/>
            <person name="Pandey A."/>
            <person name="Papenfuss A.T."/>
            <person name="Fischer K."/>
        </authorList>
    </citation>
    <scope>NUCLEOTIDE SEQUENCE [LARGE SCALE GENOMIC DNA]</scope>
</reference>
<evidence type="ECO:0000256" key="1">
    <source>
        <dbReference type="ARBA" id="ARBA00004141"/>
    </source>
</evidence>
<dbReference type="PANTHER" id="PTHR11132">
    <property type="entry name" value="SOLUTE CARRIER FAMILY 35"/>
    <property type="match status" value="1"/>
</dbReference>
<name>A0A132ACE4_SARSC</name>
<dbReference type="EnsemblMetazoa" id="SSS_8159s_mrna">
    <property type="protein sequence ID" value="KAF7492933.1"/>
    <property type="gene ID" value="SSS_8159"/>
</dbReference>
<dbReference type="InterPro" id="IPR050186">
    <property type="entry name" value="TPT_transporter"/>
</dbReference>
<evidence type="ECO:0000313" key="9">
    <source>
        <dbReference type="EnsemblMetazoa" id="KAF7492933.1"/>
    </source>
</evidence>
<gene>
    <name evidence="8" type="ORF">QR98_0070990</name>
    <name evidence="7" type="ORF">SSS_8159</name>
</gene>
<evidence type="ECO:0000256" key="5">
    <source>
        <dbReference type="SAM" id="Phobius"/>
    </source>
</evidence>
<evidence type="ECO:0000256" key="4">
    <source>
        <dbReference type="ARBA" id="ARBA00023136"/>
    </source>
</evidence>
<feature type="transmembrane region" description="Helical" evidence="5">
    <location>
        <begin position="195"/>
        <end position="214"/>
    </location>
</feature>
<dbReference type="GO" id="GO:0016020">
    <property type="term" value="C:membrane"/>
    <property type="evidence" value="ECO:0007669"/>
    <property type="project" value="UniProtKB-SubCell"/>
</dbReference>
<reference evidence="8 11" key="1">
    <citation type="journal article" date="2015" name="Parasit. Vectors">
        <title>Draft genome of the scabies mite.</title>
        <authorList>
            <person name="Rider S.D.Jr."/>
            <person name="Morgan M.S."/>
            <person name="Arlian L.G."/>
        </authorList>
    </citation>
    <scope>NUCLEOTIDE SEQUENCE [LARGE SCALE GENOMIC DNA]</scope>
    <source>
        <strain evidence="8">Arlian Lab</strain>
    </source>
</reference>
<feature type="transmembrane region" description="Helical" evidence="5">
    <location>
        <begin position="115"/>
        <end position="132"/>
    </location>
</feature>
<sequence length="337" mass="38416">MIFDTILIRYLLLWFSLSASTLFLNKHIISSQNGDAILLGIIQMFCCILTSYLTLIWTTKSLRNEHDDERKQLKFNLRYLFVNPHRLALIGALRFSTVILGLVALWYIPVSFAEMVKSSAPIFTVIISLLVLREKISLMTLISIVPIMVGLALCSAYEIQFNTLGFMAVISAILSESLQTVLAKEILILDKYEPNQIQLFTSVYSLIFQFPYLYHITVREIAWNKLSNGISLLSYLICGLSFHFQSLTEYALLNIISPVSHSVANTVKRAFLIWLSVIVFGNSVTIMSWIGTFLLIFGVLLYNKTRIVTETASIKKDDEKKAFDRLRSSWKKQIESV</sequence>
<dbReference type="EMBL" id="WVUK01000056">
    <property type="protein sequence ID" value="KAF7492933.1"/>
    <property type="molecule type" value="Genomic_DNA"/>
</dbReference>
<feature type="transmembrane region" description="Helical" evidence="5">
    <location>
        <begin position="271"/>
        <end position="302"/>
    </location>
</feature>
<feature type="transmembrane region" description="Helical" evidence="5">
    <location>
        <begin position="87"/>
        <end position="108"/>
    </location>
</feature>
<evidence type="ECO:0000313" key="7">
    <source>
        <dbReference type="EMBL" id="KAF7492933.1"/>
    </source>
</evidence>
<comment type="subcellular location">
    <subcellularLocation>
        <location evidence="1">Membrane</location>
        <topology evidence="1">Multi-pass membrane protein</topology>
    </subcellularLocation>
</comment>
<evidence type="ECO:0000313" key="11">
    <source>
        <dbReference type="Proteomes" id="UP000616769"/>
    </source>
</evidence>
<evidence type="ECO:0000313" key="8">
    <source>
        <dbReference type="EMBL" id="KPM08577.1"/>
    </source>
</evidence>
<dbReference type="Proteomes" id="UP000070412">
    <property type="component" value="Unassembled WGS sequence"/>
</dbReference>
<dbReference type="OrthoDB" id="6418713at2759"/>
<evidence type="ECO:0000256" key="3">
    <source>
        <dbReference type="ARBA" id="ARBA00022989"/>
    </source>
</evidence>
<proteinExistence type="predicted"/>
<feature type="transmembrane region" description="Helical" evidence="5">
    <location>
        <begin position="138"/>
        <end position="157"/>
    </location>
</feature>
<feature type="transmembrane region" description="Helical" evidence="5">
    <location>
        <begin position="36"/>
        <end position="57"/>
    </location>
</feature>
<dbReference type="SUPFAM" id="SSF103481">
    <property type="entry name" value="Multidrug resistance efflux transporter EmrE"/>
    <property type="match status" value="1"/>
</dbReference>
<dbReference type="EMBL" id="JXLN01012520">
    <property type="protein sequence ID" value="KPM08577.1"/>
    <property type="molecule type" value="Genomic_DNA"/>
</dbReference>
<dbReference type="InterPro" id="IPR037185">
    <property type="entry name" value="EmrE-like"/>
</dbReference>
<feature type="transmembrane region" description="Helical" evidence="5">
    <location>
        <begin position="6"/>
        <end position="24"/>
    </location>
</feature>
<evidence type="ECO:0000313" key="10">
    <source>
        <dbReference type="Proteomes" id="UP000070412"/>
    </source>
</evidence>
<dbReference type="AlphaFoldDB" id="A0A132ACE4"/>
<keyword evidence="10" id="KW-1185">Reference proteome</keyword>
<dbReference type="VEuPathDB" id="VectorBase:SSCA004705"/>
<feature type="domain" description="Sugar phosphate transporter" evidence="6">
    <location>
        <begin position="9"/>
        <end position="303"/>
    </location>
</feature>
<dbReference type="Gene3D" id="1.10.3730.20">
    <property type="match status" value="1"/>
</dbReference>
<feature type="transmembrane region" description="Helical" evidence="5">
    <location>
        <begin position="226"/>
        <end position="244"/>
    </location>
</feature>